<dbReference type="EMBL" id="CP042295">
    <property type="protein sequence ID" value="QDY87079.1"/>
    <property type="molecule type" value="Genomic_DNA"/>
</dbReference>
<evidence type="ECO:0000313" key="2">
    <source>
        <dbReference type="Proteomes" id="UP000318927"/>
    </source>
</evidence>
<sequence>MFALESIIKEGPYCGSFCFERVKMTLAVLNSYVKEVNKRENIANKVNVKLSRNGLVIDVYGKAYITIVCGFTWKCTIKQD</sequence>
<dbReference type="Proteomes" id="UP000318927">
    <property type="component" value="Chromosome"/>
</dbReference>
<proteinExistence type="predicted"/>
<evidence type="ECO:0000313" key="1">
    <source>
        <dbReference type="EMBL" id="QDY87079.1"/>
    </source>
</evidence>
<dbReference type="KEGG" id="mans:FRW55_02840"/>
<keyword evidence="2" id="KW-1185">Reference proteome</keyword>
<organism evidence="1 2">
    <name type="scientific">Mycoplasma anserisalpingitidis</name>
    <dbReference type="NCBI Taxonomy" id="519450"/>
    <lineage>
        <taxon>Bacteria</taxon>
        <taxon>Bacillati</taxon>
        <taxon>Mycoplasmatota</taxon>
        <taxon>Mollicutes</taxon>
        <taxon>Mycoplasmataceae</taxon>
        <taxon>Mycoplasma</taxon>
    </lineage>
</organism>
<dbReference type="AlphaFoldDB" id="A0A5B8JXS5"/>
<gene>
    <name evidence="1" type="ORF">FRW55_02840</name>
</gene>
<reference evidence="1 2" key="1">
    <citation type="journal article" date="2019" name="Microbiol. Resour. Announc.">
        <title>Complete Genome Sequences of Three Mycoplasma anserisalpingitis (Mycoplasma sp. 1220) Strains.</title>
        <authorList>
            <person name="Grozner D."/>
            <person name="Forro B."/>
            <person name="Kovacs A.B."/>
            <person name="Marton S."/>
            <person name="Banyai K."/>
            <person name="Kreizinger Z."/>
            <person name="Sulyok K.M."/>
            <person name="Gyuranecz M."/>
        </authorList>
    </citation>
    <scope>NUCLEOTIDE SEQUENCE [LARGE SCALE GENOMIC DNA]</scope>
    <source>
        <strain evidence="1 2">ATCC:BAA-2147</strain>
    </source>
</reference>
<accession>A0A5B8JXS5</accession>
<name>A0A5B8JXS5_9MOLU</name>
<protein>
    <submittedName>
        <fullName evidence="1">Uncharacterized protein</fullName>
    </submittedName>
</protein>